<reference evidence="18" key="2">
    <citation type="submission" date="2025-08" db="UniProtKB">
        <authorList>
            <consortium name="RefSeq"/>
        </authorList>
    </citation>
    <scope>IDENTIFICATION</scope>
    <source>
        <strain evidence="18">MV-25-SWS-2005</strain>
        <tissue evidence="18">Whole body</tissue>
    </source>
</reference>
<organism evidence="17 18">
    <name type="scientific">Drosophila pseudoobscura pseudoobscura</name>
    <name type="common">Fruit fly</name>
    <dbReference type="NCBI Taxonomy" id="46245"/>
    <lineage>
        <taxon>Eukaryota</taxon>
        <taxon>Metazoa</taxon>
        <taxon>Ecdysozoa</taxon>
        <taxon>Arthropoda</taxon>
        <taxon>Hexapoda</taxon>
        <taxon>Insecta</taxon>
        <taxon>Pterygota</taxon>
        <taxon>Neoptera</taxon>
        <taxon>Endopterygota</taxon>
        <taxon>Diptera</taxon>
        <taxon>Brachycera</taxon>
        <taxon>Muscomorpha</taxon>
        <taxon>Ephydroidea</taxon>
        <taxon>Drosophilidae</taxon>
        <taxon>Drosophila</taxon>
        <taxon>Sophophora</taxon>
    </lineage>
</organism>
<evidence type="ECO:0000256" key="5">
    <source>
        <dbReference type="ARBA" id="ARBA00022801"/>
    </source>
</evidence>
<proteinExistence type="inferred from homology"/>
<evidence type="ECO:0000256" key="1">
    <source>
        <dbReference type="ARBA" id="ARBA00009528"/>
    </source>
</evidence>
<evidence type="ECO:0000313" key="17">
    <source>
        <dbReference type="Proteomes" id="UP000001819"/>
    </source>
</evidence>
<evidence type="ECO:0000256" key="6">
    <source>
        <dbReference type="ARBA" id="ARBA00023511"/>
    </source>
</evidence>
<dbReference type="EC" id="3.4.13.23" evidence="7"/>
<feature type="domain" description="Peptidase M17 leucyl aminopeptidase N-terminal" evidence="16">
    <location>
        <begin position="43"/>
        <end position="173"/>
    </location>
</feature>
<comment type="catalytic activity">
    <reaction evidence="6">
        <text>an S-substituted L-cysteinylglycine + H2O = an S-substituted L-cysteine + glycine</text>
        <dbReference type="Rhea" id="RHEA:60444"/>
        <dbReference type="ChEBI" id="CHEBI:15377"/>
        <dbReference type="ChEBI" id="CHEBI:57305"/>
        <dbReference type="ChEBI" id="CHEBI:58717"/>
        <dbReference type="ChEBI" id="CHEBI:143103"/>
        <dbReference type="EC" id="3.4.13.23"/>
    </reaction>
    <physiologicalReaction direction="left-to-right" evidence="6">
        <dbReference type="Rhea" id="RHEA:60445"/>
    </physiologicalReaction>
</comment>
<gene>
    <name evidence="18" type="primary">S-Lap5</name>
</gene>
<evidence type="ECO:0000256" key="11">
    <source>
        <dbReference type="ARBA" id="ARBA00031564"/>
    </source>
</evidence>
<keyword evidence="17" id="KW-1185">Reference proteome</keyword>
<dbReference type="AlphaFoldDB" id="A0A6I8UVT9"/>
<evidence type="ECO:0000313" key="18">
    <source>
        <dbReference type="RefSeq" id="XP_001361615.3"/>
    </source>
</evidence>
<dbReference type="PANTHER" id="PTHR11963:SF16">
    <property type="entry name" value="CYTOSOL AMINOPEPTIDASE"/>
    <property type="match status" value="1"/>
</dbReference>
<comment type="catalytic activity">
    <reaction evidence="13">
        <text>S-benzyl-L-cysteinylglycine + H2O = S-benzyl-L-cysteine + glycine</text>
        <dbReference type="Rhea" id="RHEA:62568"/>
        <dbReference type="ChEBI" id="CHEBI:15377"/>
        <dbReference type="ChEBI" id="CHEBI:57305"/>
        <dbReference type="ChEBI" id="CHEBI:145802"/>
        <dbReference type="ChEBI" id="CHEBI:145803"/>
    </reaction>
    <physiologicalReaction direction="left-to-right" evidence="13">
        <dbReference type="Rhea" id="RHEA:62569"/>
    </physiologicalReaction>
</comment>
<keyword evidence="3 18" id="KW-0031">Aminopeptidase</keyword>
<dbReference type="FunCoup" id="A0A6I8UVT9">
    <property type="interactions" value="195"/>
</dbReference>
<evidence type="ECO:0000256" key="4">
    <source>
        <dbReference type="ARBA" id="ARBA00022670"/>
    </source>
</evidence>
<dbReference type="SUPFAM" id="SSF53187">
    <property type="entry name" value="Zn-dependent exopeptidases"/>
    <property type="match status" value="1"/>
</dbReference>
<feature type="domain" description="Cytosol aminopeptidase" evidence="15">
    <location>
        <begin position="204"/>
        <end position="515"/>
    </location>
</feature>
<dbReference type="InterPro" id="IPR043472">
    <property type="entry name" value="Macro_dom-like"/>
</dbReference>
<dbReference type="Pfam" id="PF02789">
    <property type="entry name" value="Peptidase_M17_N"/>
    <property type="match status" value="1"/>
</dbReference>
<dbReference type="PRINTS" id="PR00481">
    <property type="entry name" value="LAMNOPPTDASE"/>
</dbReference>
<dbReference type="InterPro" id="IPR011356">
    <property type="entry name" value="Leucine_aapep/pepB"/>
</dbReference>
<evidence type="ECO:0000256" key="2">
    <source>
        <dbReference type="ARBA" id="ARBA00014190"/>
    </source>
</evidence>
<name>A0A6I8UVT9_DROPS</name>
<evidence type="ECO:0000256" key="13">
    <source>
        <dbReference type="ARBA" id="ARBA00047881"/>
    </source>
</evidence>
<reference evidence="17" key="1">
    <citation type="submission" date="2024-06" db="UniProtKB">
        <authorList>
            <consortium name="RefSeq"/>
        </authorList>
    </citation>
    <scope>NUCLEOTIDE SEQUENCE [LARGE SCALE GENOMIC DNA]</scope>
    <source>
        <strain evidence="17">MV2-25</strain>
    </source>
</reference>
<dbReference type="GO" id="GO:0006508">
    <property type="term" value="P:proteolysis"/>
    <property type="evidence" value="ECO:0007669"/>
    <property type="project" value="UniProtKB-KW"/>
</dbReference>
<dbReference type="Gene3D" id="3.40.630.10">
    <property type="entry name" value="Zn peptidases"/>
    <property type="match status" value="1"/>
</dbReference>
<evidence type="ECO:0000259" key="16">
    <source>
        <dbReference type="Pfam" id="PF02789"/>
    </source>
</evidence>
<evidence type="ECO:0000259" key="15">
    <source>
        <dbReference type="Pfam" id="PF00883"/>
    </source>
</evidence>
<protein>
    <recommendedName>
        <fullName evidence="2">Cytosol aminopeptidase</fullName>
        <ecNumber evidence="7">3.4.13.23</ecNumber>
    </recommendedName>
    <alternativeName>
        <fullName evidence="10">Cysteinylglycine-S-conjugate dipeptidase</fullName>
    </alternativeName>
    <alternativeName>
        <fullName evidence="11">Leucine aminopeptidase 3</fullName>
    </alternativeName>
    <alternativeName>
        <fullName evidence="9">Proline aminopeptidase</fullName>
    </alternativeName>
    <alternativeName>
        <fullName evidence="8">Prolyl aminopeptidase</fullName>
    </alternativeName>
</protein>
<dbReference type="RefSeq" id="XP_001361615.3">
    <property type="nucleotide sequence ID" value="XM_001361578.4"/>
</dbReference>
<dbReference type="GO" id="GO:0070006">
    <property type="term" value="F:metalloaminopeptidase activity"/>
    <property type="evidence" value="ECO:0007669"/>
    <property type="project" value="InterPro"/>
</dbReference>
<dbReference type="GO" id="GO:0030145">
    <property type="term" value="F:manganese ion binding"/>
    <property type="evidence" value="ECO:0007669"/>
    <property type="project" value="InterPro"/>
</dbReference>
<sequence>MKSVRLMHALCRRVKHTSVARLSVVEQRRQYAEKCDSVIKGVVVGVYAKEGDRQPRMTPSGEKFDDRVQGKVTDLIRETGLSGQLGKGRVFMNVDAEFRAVAVVGVGQEGAGFNDLEMIDEGMENARVAAGVGARALQMQGCTDVFVESMEYAEQAAEGSALAVWRYNTNKRRQDRTLIPKLELYDSPDSDAWMRGLFKAESQNLARRLSDTPANQMTPTIFAQSTVDALCPCGVSVEVRSLDWIESKSLNSFLMVAKGSCEPPIILEIAYCGTAPEDKPILLLGKGITFNSGGICLRPKDCLSMYRGCMSGAAACVGVIRAAAALSLPLNITALLPLCENMPSGMAAKPGDVVGLLNGKTLGFVDVSKAGVMALADPLLYAQTTYKPRMVVDVATVGYAVCPALGGAAAGIFSNSNFVYKQFEKAGGLTGDRVWRLPLWRYFKELIMPNETFDISNRGRGPASSCIAAAVLHELVPCVDWAHLDIRNVGMLTRHNPLPYLLKDRMTGRPTRTIVQFLYQIACPDSK</sequence>
<comment type="function">
    <text evidence="12">Cytosolic metallopeptidase that catalyzes the removal of unsubstituted N-terminal hydrophobic amino acids from various peptides. The presence of Zn(2+) ions is essential for the peptidase activity, and the association with other cofactors can modulate the substrate spectificity of the enzyme. For instance, in the presence of Mn(2+), it displays a specific Cys-Gly hydrolyzing activity of Cys-Gly-S-conjugates. Involved in the metabolism of glutathione and in the degradation of glutathione S-conjugates, which may play a role in the control of the cell redox status.</text>
</comment>
<dbReference type="GO" id="GO:0005737">
    <property type="term" value="C:cytoplasm"/>
    <property type="evidence" value="ECO:0007669"/>
    <property type="project" value="InterPro"/>
</dbReference>
<dbReference type="InterPro" id="IPR000819">
    <property type="entry name" value="Peptidase_M17_C"/>
</dbReference>
<comment type="catalytic activity">
    <reaction evidence="14">
        <text>L-cysteinylglycine + H2O = L-cysteine + glycine</text>
        <dbReference type="Rhea" id="RHEA:28783"/>
        <dbReference type="ChEBI" id="CHEBI:15377"/>
        <dbReference type="ChEBI" id="CHEBI:35235"/>
        <dbReference type="ChEBI" id="CHEBI:57305"/>
        <dbReference type="ChEBI" id="CHEBI:61694"/>
    </reaction>
    <physiologicalReaction direction="left-to-right" evidence="14">
        <dbReference type="Rhea" id="RHEA:28784"/>
    </physiologicalReaction>
</comment>
<accession>A0A6I8UVT9</accession>
<keyword evidence="5" id="KW-0378">Hydrolase</keyword>
<evidence type="ECO:0000256" key="14">
    <source>
        <dbReference type="ARBA" id="ARBA00049107"/>
    </source>
</evidence>
<evidence type="ECO:0000256" key="3">
    <source>
        <dbReference type="ARBA" id="ARBA00022438"/>
    </source>
</evidence>
<dbReference type="Pfam" id="PF00883">
    <property type="entry name" value="Peptidase_M17"/>
    <property type="match status" value="1"/>
</dbReference>
<keyword evidence="4" id="KW-0645">Protease</keyword>
<evidence type="ECO:0000256" key="12">
    <source>
        <dbReference type="ARBA" id="ARBA00045966"/>
    </source>
</evidence>
<dbReference type="InterPro" id="IPR008283">
    <property type="entry name" value="Peptidase_M17_N"/>
</dbReference>
<dbReference type="Gene3D" id="3.40.220.10">
    <property type="entry name" value="Leucine Aminopeptidase, subunit E, domain 1"/>
    <property type="match status" value="1"/>
</dbReference>
<dbReference type="PANTHER" id="PTHR11963">
    <property type="entry name" value="LEUCINE AMINOPEPTIDASE-RELATED"/>
    <property type="match status" value="1"/>
</dbReference>
<evidence type="ECO:0000256" key="9">
    <source>
        <dbReference type="ARBA" id="ARBA00030930"/>
    </source>
</evidence>
<comment type="similarity">
    <text evidence="1">Belongs to the peptidase M17 family.</text>
</comment>
<dbReference type="Proteomes" id="UP000001819">
    <property type="component" value="Chromosome 3"/>
</dbReference>
<evidence type="ECO:0000256" key="10">
    <source>
        <dbReference type="ARBA" id="ARBA00030997"/>
    </source>
</evidence>
<evidence type="ECO:0000256" key="7">
    <source>
        <dbReference type="ARBA" id="ARBA00023625"/>
    </source>
</evidence>
<evidence type="ECO:0000256" key="8">
    <source>
        <dbReference type="ARBA" id="ARBA00029605"/>
    </source>
</evidence>
<dbReference type="FunFam" id="3.40.220.10:FF:000005">
    <property type="entry name" value="cytosol aminopeptidase"/>
    <property type="match status" value="1"/>
</dbReference>
<dbReference type="KEGG" id="dpo:4805168"/>
<dbReference type="SUPFAM" id="SSF52949">
    <property type="entry name" value="Macro domain-like"/>
    <property type="match status" value="1"/>
</dbReference>
<dbReference type="InParanoid" id="A0A6I8UVT9"/>